<name>A0ABX7F1M7_9HYPH</name>
<dbReference type="InterPro" id="IPR006342">
    <property type="entry name" value="FkbM_mtfrase"/>
</dbReference>
<reference evidence="2 3" key="1">
    <citation type="submission" date="2018-09" db="EMBL/GenBank/DDBJ databases">
        <title>Rhizobium sp. MAE2-X.</title>
        <authorList>
            <person name="Lee Y."/>
            <person name="Jeon C.O."/>
        </authorList>
    </citation>
    <scope>NUCLEOTIDE SEQUENCE [LARGE SCALE GENOMIC DNA]</scope>
    <source>
        <strain evidence="2 3">MAE2-X</strain>
        <plasmid evidence="2 3">p1</plasmid>
    </source>
</reference>
<dbReference type="GO" id="GO:0008168">
    <property type="term" value="F:methyltransferase activity"/>
    <property type="evidence" value="ECO:0007669"/>
    <property type="project" value="UniProtKB-KW"/>
</dbReference>
<sequence>MRCHAASEPMEQIMNVRRTGFPNPFITIECQTNRIEAASIPTHIYETYAQCNEDLIVEALLRAHLSRTGRSMDSIRYIEIGANHPFQTSSTYLFYKIHGASGVLVEAIPALADRLRQARPRDVVVNCAISALHDEKISLHIHEKSEISSVSTEHIGLFQNLGGTEGIVQTIVCDNMHINDFLKRHFGNYCDYMSIDVEGLDLMLVTEMDTCFQPFLIQCEHEGRVSGFVDVLKPRGYVLLALTDVNAIFVRAPMS</sequence>
<dbReference type="InterPro" id="IPR029063">
    <property type="entry name" value="SAM-dependent_MTases_sf"/>
</dbReference>
<geneLocation type="plasmid" evidence="2 3">
    <name>p1</name>
</geneLocation>
<evidence type="ECO:0000313" key="2">
    <source>
        <dbReference type="EMBL" id="QRF54373.1"/>
    </source>
</evidence>
<feature type="domain" description="Methyltransferase FkbM" evidence="1">
    <location>
        <begin position="79"/>
        <end position="225"/>
    </location>
</feature>
<evidence type="ECO:0000259" key="1">
    <source>
        <dbReference type="Pfam" id="PF05050"/>
    </source>
</evidence>
<gene>
    <name evidence="2" type="ORF">D4A92_22930</name>
</gene>
<organism evidence="2 3">
    <name type="scientific">Rhizobium rosettiformans</name>
    <dbReference type="NCBI Taxonomy" id="1368430"/>
    <lineage>
        <taxon>Bacteria</taxon>
        <taxon>Pseudomonadati</taxon>
        <taxon>Pseudomonadota</taxon>
        <taxon>Alphaproteobacteria</taxon>
        <taxon>Hyphomicrobiales</taxon>
        <taxon>Rhizobiaceae</taxon>
        <taxon>Rhizobium/Agrobacterium group</taxon>
        <taxon>Rhizobium</taxon>
    </lineage>
</organism>
<dbReference type="Gene3D" id="3.40.50.150">
    <property type="entry name" value="Vaccinia Virus protein VP39"/>
    <property type="match status" value="1"/>
</dbReference>
<keyword evidence="2" id="KW-0614">Plasmid</keyword>
<keyword evidence="2" id="KW-0489">Methyltransferase</keyword>
<dbReference type="Proteomes" id="UP000596351">
    <property type="component" value="Plasmid p1"/>
</dbReference>
<dbReference type="SUPFAM" id="SSF53335">
    <property type="entry name" value="S-adenosyl-L-methionine-dependent methyltransferases"/>
    <property type="match status" value="1"/>
</dbReference>
<keyword evidence="2" id="KW-0808">Transferase</keyword>
<dbReference type="EMBL" id="CP032406">
    <property type="protein sequence ID" value="QRF54373.1"/>
    <property type="molecule type" value="Genomic_DNA"/>
</dbReference>
<dbReference type="Pfam" id="PF05050">
    <property type="entry name" value="Methyltransf_21"/>
    <property type="match status" value="1"/>
</dbReference>
<accession>A0ABX7F1M7</accession>
<proteinExistence type="predicted"/>
<dbReference type="GO" id="GO:0032259">
    <property type="term" value="P:methylation"/>
    <property type="evidence" value="ECO:0007669"/>
    <property type="project" value="UniProtKB-KW"/>
</dbReference>
<evidence type="ECO:0000313" key="3">
    <source>
        <dbReference type="Proteomes" id="UP000596351"/>
    </source>
</evidence>
<keyword evidence="3" id="KW-1185">Reference proteome</keyword>
<protein>
    <submittedName>
        <fullName evidence="2">FkbM family methyltransferase</fullName>
    </submittedName>
</protein>